<dbReference type="RefSeq" id="XP_007864093.1">
    <property type="nucleotide sequence ID" value="XM_007865902.1"/>
</dbReference>
<sequence length="294" mass="32568">MNEDQIKTLQAWRDRLAQMPKGKLEVRTMTGKTPALACAIDQRFSFTAYIPKCHKFDGPELPLLVCAHGIARQTHLNTMIDFAEEQGCVVLAPLFPCGIEDLTDIHNYKTLVFHDIRFDLILLSMIQQASCIWRIRADKFFLHGFSAGGQFCHRFFYLHPHLLLGISIGAPGGITLPRKDRPWPGGISDIHEVFKIKGDSEGQAVPNFGEMAKVPVHFVVGEKDVDTSGIGDSLGPDVPGGGTRINRITALRDAWKEMGIEGVLDIVPGVGHEGGKIAPQVQQFLRPLFRNLHS</sequence>
<reference evidence="1 2" key="1">
    <citation type="journal article" date="2012" name="Science">
        <title>The Paleozoic origin of enzymatic lignin decomposition reconstructed from 31 fungal genomes.</title>
        <authorList>
            <person name="Floudas D."/>
            <person name="Binder M."/>
            <person name="Riley R."/>
            <person name="Barry K."/>
            <person name="Blanchette R.A."/>
            <person name="Henrissat B."/>
            <person name="Martinez A.T."/>
            <person name="Otillar R."/>
            <person name="Spatafora J.W."/>
            <person name="Yadav J.S."/>
            <person name="Aerts A."/>
            <person name="Benoit I."/>
            <person name="Boyd A."/>
            <person name="Carlson A."/>
            <person name="Copeland A."/>
            <person name="Coutinho P.M."/>
            <person name="de Vries R.P."/>
            <person name="Ferreira P."/>
            <person name="Findley K."/>
            <person name="Foster B."/>
            <person name="Gaskell J."/>
            <person name="Glotzer D."/>
            <person name="Gorecki P."/>
            <person name="Heitman J."/>
            <person name="Hesse C."/>
            <person name="Hori C."/>
            <person name="Igarashi K."/>
            <person name="Jurgens J.A."/>
            <person name="Kallen N."/>
            <person name="Kersten P."/>
            <person name="Kohler A."/>
            <person name="Kuees U."/>
            <person name="Kumar T.K.A."/>
            <person name="Kuo A."/>
            <person name="LaButti K."/>
            <person name="Larrondo L.F."/>
            <person name="Lindquist E."/>
            <person name="Ling A."/>
            <person name="Lombard V."/>
            <person name="Lucas S."/>
            <person name="Lundell T."/>
            <person name="Martin R."/>
            <person name="McLaughlin D.J."/>
            <person name="Morgenstern I."/>
            <person name="Morin E."/>
            <person name="Murat C."/>
            <person name="Nagy L.G."/>
            <person name="Nolan M."/>
            <person name="Ohm R.A."/>
            <person name="Patyshakuliyeva A."/>
            <person name="Rokas A."/>
            <person name="Ruiz-Duenas F.J."/>
            <person name="Sabat G."/>
            <person name="Salamov A."/>
            <person name="Samejima M."/>
            <person name="Schmutz J."/>
            <person name="Slot J.C."/>
            <person name="St John F."/>
            <person name="Stenlid J."/>
            <person name="Sun H."/>
            <person name="Sun S."/>
            <person name="Syed K."/>
            <person name="Tsang A."/>
            <person name="Wiebenga A."/>
            <person name="Young D."/>
            <person name="Pisabarro A."/>
            <person name="Eastwood D.C."/>
            <person name="Martin F."/>
            <person name="Cullen D."/>
            <person name="Grigoriev I.V."/>
            <person name="Hibbett D.S."/>
        </authorList>
    </citation>
    <scope>NUCLEOTIDE SEQUENCE [LARGE SCALE GENOMIC DNA]</scope>
    <source>
        <strain evidence="1 2">ATCC 11539</strain>
    </source>
</reference>
<dbReference type="Proteomes" id="UP000030669">
    <property type="component" value="Unassembled WGS sequence"/>
</dbReference>
<dbReference type="InterPro" id="IPR029058">
    <property type="entry name" value="AB_hydrolase_fold"/>
</dbReference>
<dbReference type="EMBL" id="KB469299">
    <property type="protein sequence ID" value="EPQ56902.1"/>
    <property type="molecule type" value="Genomic_DNA"/>
</dbReference>
<dbReference type="GeneID" id="19303744"/>
<proteinExistence type="predicted"/>
<keyword evidence="2" id="KW-1185">Reference proteome</keyword>
<evidence type="ECO:0000313" key="2">
    <source>
        <dbReference type="Proteomes" id="UP000030669"/>
    </source>
</evidence>
<dbReference type="KEGG" id="gtr:GLOTRDRAFT_137386"/>
<dbReference type="eggNOG" id="ENOG502RYZF">
    <property type="taxonomic scope" value="Eukaryota"/>
</dbReference>
<dbReference type="SUPFAM" id="SSF53474">
    <property type="entry name" value="alpha/beta-Hydrolases"/>
    <property type="match status" value="1"/>
</dbReference>
<organism evidence="1 2">
    <name type="scientific">Gloeophyllum trabeum (strain ATCC 11539 / FP-39264 / Madison 617)</name>
    <name type="common">Brown rot fungus</name>
    <dbReference type="NCBI Taxonomy" id="670483"/>
    <lineage>
        <taxon>Eukaryota</taxon>
        <taxon>Fungi</taxon>
        <taxon>Dikarya</taxon>
        <taxon>Basidiomycota</taxon>
        <taxon>Agaricomycotina</taxon>
        <taxon>Agaricomycetes</taxon>
        <taxon>Gloeophyllales</taxon>
        <taxon>Gloeophyllaceae</taxon>
        <taxon>Gloeophyllum</taxon>
    </lineage>
</organism>
<evidence type="ECO:0000313" key="1">
    <source>
        <dbReference type="EMBL" id="EPQ56902.1"/>
    </source>
</evidence>
<accession>S7QC28</accession>
<dbReference type="OrthoDB" id="2334691at2759"/>
<dbReference type="GO" id="GO:0016787">
    <property type="term" value="F:hydrolase activity"/>
    <property type="evidence" value="ECO:0007669"/>
    <property type="project" value="UniProtKB-KW"/>
</dbReference>
<dbReference type="OMA" id="GHIPQRT"/>
<gene>
    <name evidence="1" type="ORF">GLOTRDRAFT_137386</name>
</gene>
<dbReference type="HOGENOM" id="CLU_060128_1_0_1"/>
<name>S7QC28_GLOTA</name>
<dbReference type="Gene3D" id="3.40.50.1820">
    <property type="entry name" value="alpha/beta hydrolase"/>
    <property type="match status" value="1"/>
</dbReference>
<dbReference type="AlphaFoldDB" id="S7QC28"/>
<keyword evidence="1" id="KW-0378">Hydrolase</keyword>
<protein>
    <submittedName>
        <fullName evidence="1">Alpha/beta-hydrolase</fullName>
    </submittedName>
</protein>